<evidence type="ECO:0000256" key="1">
    <source>
        <dbReference type="SAM" id="MobiDB-lite"/>
    </source>
</evidence>
<name>A0A3R7M2U9_PENVA</name>
<reference evidence="3 4" key="2">
    <citation type="submission" date="2019-01" db="EMBL/GenBank/DDBJ databases">
        <title>The decoding of complex shrimp genome reveals the adaptation for benthos swimmer, frequently molting mechanism and breeding impact on genome.</title>
        <authorList>
            <person name="Sun Y."/>
            <person name="Gao Y."/>
            <person name="Yu Y."/>
        </authorList>
    </citation>
    <scope>NUCLEOTIDE SEQUENCE [LARGE SCALE GENOMIC DNA]</scope>
    <source>
        <tissue evidence="3">Muscle</tissue>
    </source>
</reference>
<feature type="compositionally biased region" description="Polar residues" evidence="1">
    <location>
        <begin position="813"/>
        <end position="834"/>
    </location>
</feature>
<accession>A0A3R7M2U9</accession>
<feature type="compositionally biased region" description="Polar residues" evidence="1">
    <location>
        <begin position="622"/>
        <end position="657"/>
    </location>
</feature>
<sequence>MPWEMPLIQQLGSFALLYVTQGQCHVPRGAMRRLGFHQWHFDGRYPASFRSEITADDTDNDPDGVLRLDPEGASGRTKVRGPSLAPSVLPAAAEALKFWPSETHVCRNTSGPQQRRPEAQQEPGRQLPGAAEARSRLMTSGILLVTCAGGAGGSQSASGSPTANPAQDMPTHTRGINHARPYMRSALAKNSPIPPILNTQEPTPPPPHPTPSPPPPTLPHTYPPPQQPLCNNARTPSLSCNDWPSTETTPPPNPFPPHPPPLLESGYSKRPRITDSTGTSPDYRLHVGTPPDLQTPRGTPPDYRTLHGNAPDLQTPREAPDTDSTGTPPDYRLHGNARINSPTDGTPPITDHRTPRNRLHRITDSTRNAPGLQTHGKRPRIQTPRNAPGLPDSTGTPPDYRLHGKRPRIKQGNAPGSTDYRTAPRDYRLHGTPPDYRLHGNAPGLQTPRNPPRIQTSQERPGFTDSRTPGLRSTERPGLRLHGTAPDYRLPGNPPDYRLHCGSPRYRLTGTPRITDSTGNAPGLQTFHGTAPGITDSNGNAPGLQDSTGNRPGLQTFHRKRPGLQTPRERPRITDSTGTPPDYRLHRNAPGLQTPRERPRITDSTGTPPDYRLPGNAPGLQTHGNAPGLQTSQERPRITDSTGTRPRLQTPQGNAPDSTRPRNYRPLGTPRITDSTGTPPDYRLSTGTPRITDSTGTPRITGSPHGTPRDYRLSTGNAPGFSTGRPDSDSPRGNARGLQDFPQGTTARIKIHRNAPPDYRLHRNAPGFYRDSTGTPPDYQTSPRGTPRITDSPQGTPAYRLSRERPRERAGTEGQSELSDTANSGQETSPAINK</sequence>
<gene>
    <name evidence="3" type="ORF">C7M84_016259</name>
</gene>
<feature type="compositionally biased region" description="Polar residues" evidence="1">
    <location>
        <begin position="535"/>
        <end position="550"/>
    </location>
</feature>
<feature type="signal peptide" evidence="2">
    <location>
        <begin position="1"/>
        <end position="22"/>
    </location>
</feature>
<feature type="compositionally biased region" description="Polar residues" evidence="1">
    <location>
        <begin position="230"/>
        <end position="243"/>
    </location>
</feature>
<dbReference type="AlphaFoldDB" id="A0A3R7M2U9"/>
<feature type="compositionally biased region" description="Basic and acidic residues" evidence="1">
    <location>
        <begin position="801"/>
        <end position="811"/>
    </location>
</feature>
<keyword evidence="4" id="KW-1185">Reference proteome</keyword>
<comment type="caution">
    <text evidence="3">The sequence shown here is derived from an EMBL/GenBank/DDBJ whole genome shotgun (WGS) entry which is preliminary data.</text>
</comment>
<reference evidence="3 4" key="1">
    <citation type="submission" date="2018-04" db="EMBL/GenBank/DDBJ databases">
        <authorList>
            <person name="Zhang X."/>
            <person name="Yuan J."/>
            <person name="Li F."/>
            <person name="Xiang J."/>
        </authorList>
    </citation>
    <scope>NUCLEOTIDE SEQUENCE [LARGE SCALE GENOMIC DNA]</scope>
    <source>
        <tissue evidence="3">Muscle</tissue>
    </source>
</reference>
<feature type="region of interest" description="Disordered" evidence="1">
    <location>
        <begin position="104"/>
        <end position="132"/>
    </location>
</feature>
<evidence type="ECO:0000256" key="2">
    <source>
        <dbReference type="SAM" id="SignalP"/>
    </source>
</evidence>
<feature type="region of interest" description="Disordered" evidence="1">
    <location>
        <begin position="511"/>
        <end position="834"/>
    </location>
</feature>
<protein>
    <submittedName>
        <fullName evidence="3">Uncharacterized protein</fullName>
    </submittedName>
</protein>
<feature type="region of interest" description="Disordered" evidence="1">
    <location>
        <begin position="150"/>
        <end position="176"/>
    </location>
</feature>
<feature type="region of interest" description="Disordered" evidence="1">
    <location>
        <begin position="189"/>
        <end position="496"/>
    </location>
</feature>
<evidence type="ECO:0000313" key="3">
    <source>
        <dbReference type="EMBL" id="ROT65760.1"/>
    </source>
</evidence>
<feature type="compositionally biased region" description="Pro residues" evidence="1">
    <location>
        <begin position="249"/>
        <end position="262"/>
    </location>
</feature>
<dbReference type="EMBL" id="QCYY01003041">
    <property type="protein sequence ID" value="ROT65760.1"/>
    <property type="molecule type" value="Genomic_DNA"/>
</dbReference>
<feature type="compositionally biased region" description="Polar residues" evidence="1">
    <location>
        <begin position="772"/>
        <end position="795"/>
    </location>
</feature>
<organism evidence="3 4">
    <name type="scientific">Penaeus vannamei</name>
    <name type="common">Whiteleg shrimp</name>
    <name type="synonym">Litopenaeus vannamei</name>
    <dbReference type="NCBI Taxonomy" id="6689"/>
    <lineage>
        <taxon>Eukaryota</taxon>
        <taxon>Metazoa</taxon>
        <taxon>Ecdysozoa</taxon>
        <taxon>Arthropoda</taxon>
        <taxon>Crustacea</taxon>
        <taxon>Multicrustacea</taxon>
        <taxon>Malacostraca</taxon>
        <taxon>Eumalacostraca</taxon>
        <taxon>Eucarida</taxon>
        <taxon>Decapoda</taxon>
        <taxon>Dendrobranchiata</taxon>
        <taxon>Penaeoidea</taxon>
        <taxon>Penaeidae</taxon>
        <taxon>Penaeus</taxon>
    </lineage>
</organism>
<feature type="compositionally biased region" description="Polar residues" evidence="1">
    <location>
        <begin position="685"/>
        <end position="700"/>
    </location>
</feature>
<feature type="chain" id="PRO_5018580188" evidence="2">
    <location>
        <begin position="23"/>
        <end position="834"/>
    </location>
</feature>
<feature type="region of interest" description="Disordered" evidence="1">
    <location>
        <begin position="54"/>
        <end position="83"/>
    </location>
</feature>
<dbReference type="Proteomes" id="UP000283509">
    <property type="component" value="Unassembled WGS sequence"/>
</dbReference>
<feature type="compositionally biased region" description="Pro residues" evidence="1">
    <location>
        <begin position="202"/>
        <end position="227"/>
    </location>
</feature>
<keyword evidence="2" id="KW-0732">Signal</keyword>
<evidence type="ECO:0000313" key="4">
    <source>
        <dbReference type="Proteomes" id="UP000283509"/>
    </source>
</evidence>
<proteinExistence type="predicted"/>